<accession>A0A7S2XTI8</accession>
<evidence type="ECO:0000256" key="1">
    <source>
        <dbReference type="SAM" id="MobiDB-lite"/>
    </source>
</evidence>
<dbReference type="Pfam" id="PF25325">
    <property type="entry name" value="EF-hand_EFHB_C"/>
    <property type="match status" value="1"/>
</dbReference>
<evidence type="ECO:0000313" key="3">
    <source>
        <dbReference type="EMBL" id="CAD9857613.1"/>
    </source>
</evidence>
<feature type="region of interest" description="Disordered" evidence="1">
    <location>
        <begin position="1"/>
        <end position="55"/>
    </location>
</feature>
<sequence length="432" mass="47734">MASISADSILSAGVSTSSAPHDNTASCLQLEERPSTPENVRKWRRSGNAEPGAHVLHPGIAADVKGYDQQGKRVFGVSTKGSDHVDDVWHQQGTMSEYQEIKHEMAEKTYYRAKREPLGASYVRDQKEPHPNATDPKFRYGIPTKSSEDAKSLLYPDEKVAALSYLNKDQYKRSHNAFEPGEQKQRGYNWGGTSAQDRVFGRSGGVLPLNGVSTSIAEALRCEADEPPKRITAKKVEDYKGMHDTLGRAKNLGHGPRGVDPNFRYGQSTLGSDEWDAKACIEGDYSVPEQMPDRDLGKSITPGFRNVSTETRAFGVPSVRTDIPPYAKKSIADSQNYGDDVNARYLVQPGDFSNMGIEDSDFFRPQSRDEIRSLFSSIGYQYPDDIFEAMFAEATAPSGEVCVASFQDALNNYLAAIDEDTLPEWRKSHGLA</sequence>
<feature type="compositionally biased region" description="Basic and acidic residues" evidence="1">
    <location>
        <begin position="30"/>
        <end position="41"/>
    </location>
</feature>
<dbReference type="InterPro" id="IPR057428">
    <property type="entry name" value="EFHB_EF-hand_C"/>
</dbReference>
<dbReference type="EMBL" id="HBHR01000382">
    <property type="protein sequence ID" value="CAD9857613.1"/>
    <property type="molecule type" value="Transcribed_RNA"/>
</dbReference>
<feature type="compositionally biased region" description="Polar residues" evidence="1">
    <location>
        <begin position="1"/>
        <end position="27"/>
    </location>
</feature>
<feature type="domain" description="EFHB C-terminal EF-hand" evidence="2">
    <location>
        <begin position="346"/>
        <end position="415"/>
    </location>
</feature>
<proteinExistence type="predicted"/>
<organism evidence="3">
    <name type="scientific">Fibrocapsa japonica</name>
    <dbReference type="NCBI Taxonomy" id="94617"/>
    <lineage>
        <taxon>Eukaryota</taxon>
        <taxon>Sar</taxon>
        <taxon>Stramenopiles</taxon>
        <taxon>Ochrophyta</taxon>
        <taxon>Raphidophyceae</taxon>
        <taxon>Chattonellales</taxon>
        <taxon>Chattonellaceae</taxon>
        <taxon>Fibrocapsa</taxon>
    </lineage>
</organism>
<reference evidence="3" key="1">
    <citation type="submission" date="2021-01" db="EMBL/GenBank/DDBJ databases">
        <authorList>
            <person name="Corre E."/>
            <person name="Pelletier E."/>
            <person name="Niang G."/>
            <person name="Scheremetjew M."/>
            <person name="Finn R."/>
            <person name="Kale V."/>
            <person name="Holt S."/>
            <person name="Cochrane G."/>
            <person name="Meng A."/>
            <person name="Brown T."/>
            <person name="Cohen L."/>
        </authorList>
    </citation>
    <scope>NUCLEOTIDE SEQUENCE</scope>
    <source>
        <strain evidence="3">CCMP1661</strain>
    </source>
</reference>
<dbReference type="AlphaFoldDB" id="A0A7S2XTI8"/>
<evidence type="ECO:0000259" key="2">
    <source>
        <dbReference type="Pfam" id="PF25325"/>
    </source>
</evidence>
<gene>
    <name evidence="3" type="ORF">FJAP1339_LOCUS107</name>
</gene>
<protein>
    <recommendedName>
        <fullName evidence="2">EFHB C-terminal EF-hand domain-containing protein</fullName>
    </recommendedName>
</protein>
<name>A0A7S2XTI8_9STRA</name>